<evidence type="ECO:0000313" key="2">
    <source>
        <dbReference type="EMBL" id="QNQ08172.1"/>
    </source>
</evidence>
<keyword evidence="1" id="KW-0732">Signal</keyword>
<dbReference type="EMBL" id="CP061038">
    <property type="protein sequence ID" value="QNQ08172.1"/>
    <property type="molecule type" value="Genomic_DNA"/>
</dbReference>
<evidence type="ECO:0000256" key="1">
    <source>
        <dbReference type="SAM" id="SignalP"/>
    </source>
</evidence>
<gene>
    <name evidence="2" type="ORF">H3Z74_15540</name>
</gene>
<feature type="signal peptide" evidence="1">
    <location>
        <begin position="1"/>
        <end position="22"/>
    </location>
</feature>
<dbReference type="PROSITE" id="PS51257">
    <property type="entry name" value="PROKAR_LIPOPROTEIN"/>
    <property type="match status" value="1"/>
</dbReference>
<accession>A0A7H0LER9</accession>
<dbReference type="KEGG" id="spap:H3Z74_15540"/>
<evidence type="ECO:0008006" key="4">
    <source>
        <dbReference type="Google" id="ProtNLM"/>
    </source>
</evidence>
<sequence>MIRRLSILLATVALTACTPEKAGPMAPVADPGITIAKDGKGSPAAQLAAGPLSLTVSGRWADRGSQTLLLRYHNGAATPVSITITGLTLDRAAQRMPLRSVTDVTAADSPTYNPDTDSAALFSVESPGIVRALTVAPGATRTITAEFGPPAANPAVAAGQTFTARVAVPGRAVPIRFTTKTDSWF</sequence>
<evidence type="ECO:0000313" key="3">
    <source>
        <dbReference type="Proteomes" id="UP000516148"/>
    </source>
</evidence>
<name>A0A7H0LER9_9SPHN</name>
<keyword evidence="3" id="KW-1185">Reference proteome</keyword>
<protein>
    <recommendedName>
        <fullName evidence="4">Copper chaperone PCu(A)C</fullName>
    </recommendedName>
</protein>
<organism evidence="2 3">
    <name type="scientific">Sphingomonas alpina</name>
    <dbReference type="NCBI Taxonomy" id="653931"/>
    <lineage>
        <taxon>Bacteria</taxon>
        <taxon>Pseudomonadati</taxon>
        <taxon>Pseudomonadota</taxon>
        <taxon>Alphaproteobacteria</taxon>
        <taxon>Sphingomonadales</taxon>
        <taxon>Sphingomonadaceae</taxon>
        <taxon>Sphingomonas</taxon>
    </lineage>
</organism>
<dbReference type="RefSeq" id="WP_187760501.1">
    <property type="nucleotide sequence ID" value="NZ_CP061038.1"/>
</dbReference>
<proteinExistence type="predicted"/>
<dbReference type="AlphaFoldDB" id="A0A7H0LER9"/>
<feature type="chain" id="PRO_5028841925" description="Copper chaperone PCu(A)C" evidence="1">
    <location>
        <begin position="23"/>
        <end position="185"/>
    </location>
</feature>
<reference evidence="2 3" key="1">
    <citation type="submission" date="2020-09" db="EMBL/GenBank/DDBJ databases">
        <title>Sphingomonas sp., a new species isolated from pork steak.</title>
        <authorList>
            <person name="Heidler von Heilborn D."/>
        </authorList>
    </citation>
    <scope>NUCLEOTIDE SEQUENCE [LARGE SCALE GENOMIC DNA]</scope>
    <source>
        <strain evidence="3">S8-3T</strain>
    </source>
</reference>
<dbReference type="Proteomes" id="UP000516148">
    <property type="component" value="Chromosome"/>
</dbReference>